<evidence type="ECO:0000256" key="3">
    <source>
        <dbReference type="PIRSR" id="PIRSR000149-1"/>
    </source>
</evidence>
<feature type="binding site" evidence="4">
    <location>
        <begin position="248"/>
        <end position="249"/>
    </location>
    <ligand>
        <name>D-glyceraldehyde 3-phosphate</name>
        <dbReference type="ChEBI" id="CHEBI:59776"/>
    </ligand>
</feature>
<accession>A0A1F5HFQ4</accession>
<evidence type="ECO:0000256" key="6">
    <source>
        <dbReference type="PIRSR" id="PIRSR000149-4"/>
    </source>
</evidence>
<dbReference type="PIRSF" id="PIRSF000149">
    <property type="entry name" value="GAP_DH"/>
    <property type="match status" value="1"/>
</dbReference>
<dbReference type="SMART" id="SM00846">
    <property type="entry name" value="Gp_dh_N"/>
    <property type="match status" value="1"/>
</dbReference>
<comment type="similarity">
    <text evidence="1 7">Belongs to the glyceraldehyde-3-phosphate dehydrogenase family.</text>
</comment>
<proteinExistence type="inferred from homology"/>
<dbReference type="PRINTS" id="PR00078">
    <property type="entry name" value="G3PDHDRGNASE"/>
</dbReference>
<dbReference type="Gene3D" id="3.40.50.720">
    <property type="entry name" value="NAD(P)-binding Rossmann-like Domain"/>
    <property type="match status" value="2"/>
</dbReference>
<keyword evidence="2" id="KW-0560">Oxidoreductase</keyword>
<evidence type="ECO:0000256" key="8">
    <source>
        <dbReference type="SAM" id="MobiDB-lite"/>
    </source>
</evidence>
<feature type="binding site" evidence="5">
    <location>
        <position position="354"/>
    </location>
    <ligand>
        <name>NAD(+)</name>
        <dbReference type="ChEBI" id="CHEBI:57540"/>
    </ligand>
</feature>
<feature type="binding site" evidence="4">
    <location>
        <position position="271"/>
    </location>
    <ligand>
        <name>D-glyceraldehyde 3-phosphate</name>
        <dbReference type="ChEBI" id="CHEBI:59776"/>
    </ligand>
</feature>
<feature type="binding site" evidence="4">
    <location>
        <begin position="184"/>
        <end position="186"/>
    </location>
    <ligand>
        <name>D-glyceraldehyde 3-phosphate</name>
        <dbReference type="ChEBI" id="CHEBI:59776"/>
    </ligand>
</feature>
<evidence type="ECO:0000256" key="2">
    <source>
        <dbReference type="ARBA" id="ARBA00023002"/>
    </source>
</evidence>
<feature type="binding site" evidence="5">
    <location>
        <begin position="11"/>
        <end position="12"/>
    </location>
    <ligand>
        <name>NAD(+)</name>
        <dbReference type="ChEBI" id="CHEBI:57540"/>
    </ligand>
</feature>
<protein>
    <recommendedName>
        <fullName evidence="9">Glyceraldehyde 3-phosphate dehydrogenase NAD(P) binding domain-containing protein</fullName>
    </recommendedName>
</protein>
<feature type="binding site" evidence="5">
    <location>
        <position position="35"/>
    </location>
    <ligand>
        <name>NAD(+)</name>
        <dbReference type="ChEBI" id="CHEBI:57540"/>
    </ligand>
</feature>
<dbReference type="STRING" id="1797737.A2196_03380"/>
<feature type="binding site" evidence="4">
    <location>
        <position position="215"/>
    </location>
    <ligand>
        <name>D-glyceraldehyde 3-phosphate</name>
        <dbReference type="ChEBI" id="CHEBI:59776"/>
    </ligand>
</feature>
<dbReference type="InterPro" id="IPR020830">
    <property type="entry name" value="GlycerAld_3-P_DH_AS"/>
</dbReference>
<dbReference type="CDD" id="cd05214">
    <property type="entry name" value="GAPDH_I_N"/>
    <property type="match status" value="1"/>
</dbReference>
<dbReference type="GO" id="GO:0016620">
    <property type="term" value="F:oxidoreductase activity, acting on the aldehyde or oxo group of donors, NAD or NADP as acceptor"/>
    <property type="evidence" value="ECO:0007669"/>
    <property type="project" value="InterPro"/>
</dbReference>
<evidence type="ECO:0000256" key="5">
    <source>
        <dbReference type="PIRSR" id="PIRSR000149-3"/>
    </source>
</evidence>
<evidence type="ECO:0000259" key="9">
    <source>
        <dbReference type="SMART" id="SM00846"/>
    </source>
</evidence>
<evidence type="ECO:0000313" key="10">
    <source>
        <dbReference type="EMBL" id="OGE02855.1"/>
    </source>
</evidence>
<comment type="caution">
    <text evidence="10">The sequence shown here is derived from an EMBL/GenBank/DDBJ whole genome shotgun (WGS) entry which is preliminary data.</text>
</comment>
<evidence type="ECO:0000256" key="4">
    <source>
        <dbReference type="PIRSR" id="PIRSR000149-2"/>
    </source>
</evidence>
<dbReference type="FunFam" id="3.30.360.10:FF:000002">
    <property type="entry name" value="Glyceraldehyde-3-phosphate dehydrogenase"/>
    <property type="match status" value="1"/>
</dbReference>
<dbReference type="AlphaFoldDB" id="A0A1F5HFQ4"/>
<dbReference type="GO" id="GO:0051287">
    <property type="term" value="F:NAD binding"/>
    <property type="evidence" value="ECO:0007669"/>
    <property type="project" value="InterPro"/>
</dbReference>
<sequence length="373" mass="39906">MIKVAINGFGRIGRSAFKVWFDKHRDAMQIVAINDLVDAATLAHLLKYDSVYGVWNHQVSGLTPGVSQGSTPRTPGVLPGAPDSTPGVLPGNIEGRETGQIKVDDKLIKVFATRDPANLPWKELQVDVVIESTGRFTKGEDAGKHITAGAKKVVISAPGKQTPTFLLGVNEEEYKGEEVINNASCTTNCIAPVAKVLSDKFGIKKAMMTTIHAVTAEQNLIDGPPPGGKSGDLRRARSSLVNIIPTTTGAAIATTEVLPELKGKFDGVALRVPVICGSIADFTFLLTRPTSVEEINSVLEAASKESPLKGIMAVSREPLVSTDIIGRSESSIVDLSLTQVVDGDLVKVFAWYDNEWGYSNRLIEQVIQVGNHA</sequence>
<feature type="region of interest" description="Disordered" evidence="8">
    <location>
        <begin position="65"/>
        <end position="95"/>
    </location>
</feature>
<keyword evidence="5" id="KW-0547">Nucleotide-binding</keyword>
<dbReference type="InterPro" id="IPR036291">
    <property type="entry name" value="NAD(P)-bd_dom_sf"/>
</dbReference>
<dbReference type="PROSITE" id="PS00071">
    <property type="entry name" value="GAPDH"/>
    <property type="match status" value="1"/>
</dbReference>
<feature type="active site" description="Nucleophile" evidence="3">
    <location>
        <position position="185"/>
    </location>
</feature>
<feature type="domain" description="Glyceraldehyde 3-phosphate dehydrogenase NAD(P) binding" evidence="9">
    <location>
        <begin position="2"/>
        <end position="185"/>
    </location>
</feature>
<evidence type="ECO:0000256" key="1">
    <source>
        <dbReference type="ARBA" id="ARBA00007406"/>
    </source>
</evidence>
<reference evidence="10 11" key="1">
    <citation type="journal article" date="2016" name="Nat. Commun.">
        <title>Thousands of microbial genomes shed light on interconnected biogeochemical processes in an aquifer system.</title>
        <authorList>
            <person name="Anantharaman K."/>
            <person name="Brown C.T."/>
            <person name="Hug L.A."/>
            <person name="Sharon I."/>
            <person name="Castelle C.J."/>
            <person name="Probst A.J."/>
            <person name="Thomas B.C."/>
            <person name="Singh A."/>
            <person name="Wilkins M.J."/>
            <person name="Karaoz U."/>
            <person name="Brodie E.L."/>
            <person name="Williams K.H."/>
            <person name="Hubbard S.S."/>
            <person name="Banfield J.F."/>
        </authorList>
    </citation>
    <scope>NUCLEOTIDE SEQUENCE [LARGE SCALE GENOMIC DNA]</scope>
</reference>
<name>A0A1F5HFQ4_9BACT</name>
<dbReference type="SUPFAM" id="SSF55347">
    <property type="entry name" value="Glyceraldehyde-3-phosphate dehydrogenase-like, C-terminal domain"/>
    <property type="match status" value="1"/>
</dbReference>
<dbReference type="Gene3D" id="3.30.360.10">
    <property type="entry name" value="Dihydrodipicolinate Reductase, domain 2"/>
    <property type="match status" value="1"/>
</dbReference>
<organism evidence="10 11">
    <name type="scientific">Candidatus Curtissbacteria bacterium RIFOXYA1_FULL_41_14</name>
    <dbReference type="NCBI Taxonomy" id="1797737"/>
    <lineage>
        <taxon>Bacteria</taxon>
        <taxon>Candidatus Curtissiibacteriota</taxon>
    </lineage>
</organism>
<dbReference type="EMBL" id="MFCA01000008">
    <property type="protein sequence ID" value="OGE02855.1"/>
    <property type="molecule type" value="Genomic_DNA"/>
</dbReference>
<feature type="site" description="Activates thiol group during catalysis" evidence="6">
    <location>
        <position position="212"/>
    </location>
</feature>
<evidence type="ECO:0000256" key="7">
    <source>
        <dbReference type="RuleBase" id="RU000397"/>
    </source>
</evidence>
<dbReference type="Pfam" id="PF00044">
    <property type="entry name" value="Gp_dh_N"/>
    <property type="match status" value="2"/>
</dbReference>
<dbReference type="CDD" id="cd18126">
    <property type="entry name" value="GAPDH_I_C"/>
    <property type="match status" value="1"/>
</dbReference>
<dbReference type="SUPFAM" id="SSF51735">
    <property type="entry name" value="NAD(P)-binding Rossmann-fold domains"/>
    <property type="match status" value="1"/>
</dbReference>
<keyword evidence="5" id="KW-0520">NAD</keyword>
<gene>
    <name evidence="10" type="ORF">A2196_03380</name>
</gene>
<feature type="binding site" evidence="5">
    <location>
        <position position="114"/>
    </location>
    <ligand>
        <name>NAD(+)</name>
        <dbReference type="ChEBI" id="CHEBI:57540"/>
    </ligand>
</feature>
<dbReference type="Pfam" id="PF02800">
    <property type="entry name" value="Gp_dh_C"/>
    <property type="match status" value="1"/>
</dbReference>
<dbReference type="InterPro" id="IPR020831">
    <property type="entry name" value="GlycerAld/Erythrose_P_DH"/>
</dbReference>
<dbReference type="PANTHER" id="PTHR43148">
    <property type="entry name" value="GLYCERALDEHYDE-3-PHOSPHATE DEHYDROGENASE 2"/>
    <property type="match status" value="1"/>
</dbReference>
<dbReference type="InterPro" id="IPR020829">
    <property type="entry name" value="GlycerAld_3-P_DH_cat"/>
</dbReference>
<evidence type="ECO:0000313" key="11">
    <source>
        <dbReference type="Proteomes" id="UP000176751"/>
    </source>
</evidence>
<dbReference type="InterPro" id="IPR020828">
    <property type="entry name" value="GlycerAld_3-P_DH_NAD(P)-bd"/>
</dbReference>
<feature type="binding site" evidence="5">
    <location>
        <position position="156"/>
    </location>
    <ligand>
        <name>NAD(+)</name>
        <dbReference type="ChEBI" id="CHEBI:57540"/>
    </ligand>
</feature>
<dbReference type="Proteomes" id="UP000176751">
    <property type="component" value="Unassembled WGS sequence"/>
</dbReference>